<proteinExistence type="predicted"/>
<organism evidence="1 2">
    <name type="scientific">Characodon lateralis</name>
    <dbReference type="NCBI Taxonomy" id="208331"/>
    <lineage>
        <taxon>Eukaryota</taxon>
        <taxon>Metazoa</taxon>
        <taxon>Chordata</taxon>
        <taxon>Craniata</taxon>
        <taxon>Vertebrata</taxon>
        <taxon>Euteleostomi</taxon>
        <taxon>Actinopterygii</taxon>
        <taxon>Neopterygii</taxon>
        <taxon>Teleostei</taxon>
        <taxon>Neoteleostei</taxon>
        <taxon>Acanthomorphata</taxon>
        <taxon>Ovalentaria</taxon>
        <taxon>Atherinomorphae</taxon>
        <taxon>Cyprinodontiformes</taxon>
        <taxon>Goodeidae</taxon>
        <taxon>Characodon</taxon>
    </lineage>
</organism>
<comment type="caution">
    <text evidence="1">The sequence shown here is derived from an EMBL/GenBank/DDBJ whole genome shotgun (WGS) entry which is preliminary data.</text>
</comment>
<reference evidence="1 2" key="1">
    <citation type="submission" date="2021-06" db="EMBL/GenBank/DDBJ databases">
        <authorList>
            <person name="Palmer J.M."/>
        </authorList>
    </citation>
    <scope>NUCLEOTIDE SEQUENCE [LARGE SCALE GENOMIC DNA]</scope>
    <source>
        <strain evidence="1 2">CL_MEX2019</strain>
        <tissue evidence="1">Muscle</tissue>
    </source>
</reference>
<dbReference type="Proteomes" id="UP001352852">
    <property type="component" value="Unassembled WGS sequence"/>
</dbReference>
<gene>
    <name evidence="1" type="ORF">CHARACLAT_023637</name>
</gene>
<dbReference type="EMBL" id="JAHUTJ010068101">
    <property type="protein sequence ID" value="MED6291442.1"/>
    <property type="molecule type" value="Genomic_DNA"/>
</dbReference>
<sequence>MQTAVLLRFQQRNCVVYHADINCFKWAEMILGCLSPPLNIPELEWNHHLDLQVSLLQPADGPLSSVATPI</sequence>
<evidence type="ECO:0000313" key="1">
    <source>
        <dbReference type="EMBL" id="MED6291442.1"/>
    </source>
</evidence>
<accession>A0ABU7EWP5</accession>
<evidence type="ECO:0000313" key="2">
    <source>
        <dbReference type="Proteomes" id="UP001352852"/>
    </source>
</evidence>
<keyword evidence="2" id="KW-1185">Reference proteome</keyword>
<name>A0ABU7EWP5_9TELE</name>
<protein>
    <submittedName>
        <fullName evidence="1">Uncharacterized protein</fullName>
    </submittedName>
</protein>